<dbReference type="PANTHER" id="PTHR41287">
    <property type="match status" value="1"/>
</dbReference>
<dbReference type="Pfam" id="PF20441">
    <property type="entry name" value="TerL_nuclease"/>
    <property type="match status" value="1"/>
</dbReference>
<dbReference type="PANTHER" id="PTHR41287:SF1">
    <property type="entry name" value="PROTEIN YMFN"/>
    <property type="match status" value="1"/>
</dbReference>
<reference evidence="3 4" key="1">
    <citation type="submission" date="2021-03" db="EMBL/GenBank/DDBJ databases">
        <title>Genomic Encyclopedia of Type Strains, Phase IV (KMG-IV): sequencing the most valuable type-strain genomes for metagenomic binning, comparative biology and taxonomic classification.</title>
        <authorList>
            <person name="Goeker M."/>
        </authorList>
    </citation>
    <scope>NUCLEOTIDE SEQUENCE [LARGE SCALE GENOMIC DNA]</scope>
    <source>
        <strain evidence="3 4">DSM 25609</strain>
    </source>
</reference>
<dbReference type="InterPro" id="IPR027417">
    <property type="entry name" value="P-loop_NTPase"/>
</dbReference>
<name>A0ABS4IBD0_9BACI</name>
<dbReference type="Gene3D" id="3.40.50.300">
    <property type="entry name" value="P-loop containing nucleotide triphosphate hydrolases"/>
    <property type="match status" value="1"/>
</dbReference>
<dbReference type="EMBL" id="JAGGKX010000001">
    <property type="protein sequence ID" value="MBP1967985.1"/>
    <property type="molecule type" value="Genomic_DNA"/>
</dbReference>
<keyword evidence="4" id="KW-1185">Reference proteome</keyword>
<dbReference type="Proteomes" id="UP001519345">
    <property type="component" value="Unassembled WGS sequence"/>
</dbReference>
<accession>A0ABS4IBD0</accession>
<evidence type="ECO:0000259" key="1">
    <source>
        <dbReference type="Pfam" id="PF03354"/>
    </source>
</evidence>
<feature type="domain" description="Terminase large subunit-like endonuclease" evidence="2">
    <location>
        <begin position="222"/>
        <end position="506"/>
    </location>
</feature>
<sequence>MENNKYYFDENEAENVIKFIEKLNLPKGKQGQKIKLLPYQKKIITDLIATKRVKDDLRRYREAFITMGRKNSKSFIVACLFVYVLFTDKETGQENIIVANSKDQANNIYNMVEFMIRTNKTLAKHCTIVNSRRKILRKTTDSYIQILSSDTSKLDGYNPYFAVADETHEDKTGGNNYTKLQTGMGARKQPLMISVTTASNGQDEYNTEYKKYQYALKVINGEVEDDSFYSAIFAADDDCRLDDVEQWLKSNPALDTEEGGFRSSEELERLSKQALANPIEEASFRRYYLNQHVVLDNEQAINMSKWKLCGKDFDMSFLKGKECYAGLDLSIKKDFSAFVMVFPIDDNYYIVPHLFKPADTLQTDEKLDRFPYVKYANQERLHATKGDHVNFRYVRQIINELSMEYDIKQIALDKFASGGIASDLMNDGHIMVDTKQGFYLSPTISDFYELLFDQKLVHNNNPVMNWMAQNVVAKENPNGKIMFDREKASFKIDGIIALLMGLNRAVLSQKNSDYDSNEAIDDWLDM</sequence>
<feature type="domain" description="Terminase large subunit-like ATPase" evidence="1">
    <location>
        <begin position="38"/>
        <end position="210"/>
    </location>
</feature>
<evidence type="ECO:0000313" key="3">
    <source>
        <dbReference type="EMBL" id="MBP1967985.1"/>
    </source>
</evidence>
<dbReference type="RefSeq" id="WP_209461232.1">
    <property type="nucleotide sequence ID" value="NZ_CP110224.1"/>
</dbReference>
<protein>
    <submittedName>
        <fullName evidence="3">Phage terminase large subunit-like protein</fullName>
    </submittedName>
</protein>
<proteinExistence type="predicted"/>
<evidence type="ECO:0000313" key="4">
    <source>
        <dbReference type="Proteomes" id="UP001519345"/>
    </source>
</evidence>
<organism evidence="3 4">
    <name type="scientific">Virgibacillus natechei</name>
    <dbReference type="NCBI Taxonomy" id="1216297"/>
    <lineage>
        <taxon>Bacteria</taxon>
        <taxon>Bacillati</taxon>
        <taxon>Bacillota</taxon>
        <taxon>Bacilli</taxon>
        <taxon>Bacillales</taxon>
        <taxon>Bacillaceae</taxon>
        <taxon>Virgibacillus</taxon>
    </lineage>
</organism>
<dbReference type="InterPro" id="IPR046461">
    <property type="entry name" value="TerL_ATPase"/>
</dbReference>
<dbReference type="InterPro" id="IPR046462">
    <property type="entry name" value="TerL_nuclease"/>
</dbReference>
<gene>
    <name evidence="3" type="ORF">J2Z83_000077</name>
</gene>
<dbReference type="InterPro" id="IPR005021">
    <property type="entry name" value="Terminase_largesu-like"/>
</dbReference>
<evidence type="ECO:0000259" key="2">
    <source>
        <dbReference type="Pfam" id="PF20441"/>
    </source>
</evidence>
<dbReference type="Pfam" id="PF03354">
    <property type="entry name" value="TerL_ATPase"/>
    <property type="match status" value="1"/>
</dbReference>
<comment type="caution">
    <text evidence="3">The sequence shown here is derived from an EMBL/GenBank/DDBJ whole genome shotgun (WGS) entry which is preliminary data.</text>
</comment>